<accession>A0A443Z7Y5</accession>
<dbReference type="InterPro" id="IPR001387">
    <property type="entry name" value="Cro/C1-type_HTH"/>
</dbReference>
<dbReference type="AlphaFoldDB" id="A0A443Z7Y5"/>
<evidence type="ECO:0000259" key="2">
    <source>
        <dbReference type="PROSITE" id="PS50943"/>
    </source>
</evidence>
<evidence type="ECO:0000256" key="1">
    <source>
        <dbReference type="SAM" id="MobiDB-lite"/>
    </source>
</evidence>
<evidence type="ECO:0000313" key="3">
    <source>
        <dbReference type="EMBL" id="RWU13010.1"/>
    </source>
</evidence>
<comment type="caution">
    <text evidence="3">The sequence shown here is derived from an EMBL/GenBank/DDBJ whole genome shotgun (WGS) entry which is preliminary data.</text>
</comment>
<reference evidence="3 4" key="1">
    <citation type="submission" date="2018-12" db="EMBL/GenBank/DDBJ databases">
        <authorList>
            <person name="Li A."/>
            <person name="Zhang M."/>
            <person name="Zhu H."/>
        </authorList>
    </citation>
    <scope>NUCLEOTIDE SEQUENCE [LARGE SCALE GENOMIC DNA]</scope>
    <source>
        <strain evidence="3 4">R04H25</strain>
    </source>
</reference>
<evidence type="ECO:0000313" key="4">
    <source>
        <dbReference type="Proteomes" id="UP000288789"/>
    </source>
</evidence>
<dbReference type="SUPFAM" id="SSF47413">
    <property type="entry name" value="lambda repressor-like DNA-binding domains"/>
    <property type="match status" value="1"/>
</dbReference>
<dbReference type="EMBL" id="RSFE01000001">
    <property type="protein sequence ID" value="RWU13010.1"/>
    <property type="molecule type" value="Genomic_DNA"/>
</dbReference>
<dbReference type="InterPro" id="IPR010982">
    <property type="entry name" value="Lambda_DNA-bd_dom_sf"/>
</dbReference>
<dbReference type="RefSeq" id="WP_128351337.1">
    <property type="nucleotide sequence ID" value="NZ_RSFE01000001.1"/>
</dbReference>
<protein>
    <submittedName>
        <fullName evidence="3">XRE family transcriptional regulator</fullName>
    </submittedName>
</protein>
<feature type="region of interest" description="Disordered" evidence="1">
    <location>
        <begin position="82"/>
        <end position="110"/>
    </location>
</feature>
<name>A0A443Z7Y5_9GAMM</name>
<dbReference type="PROSITE" id="PS50943">
    <property type="entry name" value="HTH_CROC1"/>
    <property type="match status" value="1"/>
</dbReference>
<organism evidence="3 4">
    <name type="scientific">Pseudidiomarina gelatinasegens</name>
    <dbReference type="NCBI Taxonomy" id="2487740"/>
    <lineage>
        <taxon>Bacteria</taxon>
        <taxon>Pseudomonadati</taxon>
        <taxon>Pseudomonadota</taxon>
        <taxon>Gammaproteobacteria</taxon>
        <taxon>Alteromonadales</taxon>
        <taxon>Idiomarinaceae</taxon>
        <taxon>Pseudidiomarina</taxon>
    </lineage>
</organism>
<dbReference type="Gene3D" id="1.10.260.40">
    <property type="entry name" value="lambda repressor-like DNA-binding domains"/>
    <property type="match status" value="1"/>
</dbReference>
<dbReference type="Proteomes" id="UP000288789">
    <property type="component" value="Unassembled WGS sequence"/>
</dbReference>
<dbReference type="OrthoDB" id="5593110at2"/>
<feature type="compositionally biased region" description="Basic and acidic residues" evidence="1">
    <location>
        <begin position="99"/>
        <end position="110"/>
    </location>
</feature>
<dbReference type="SMART" id="SM00530">
    <property type="entry name" value="HTH_XRE"/>
    <property type="match status" value="1"/>
</dbReference>
<keyword evidence="4" id="KW-1185">Reference proteome</keyword>
<dbReference type="CDD" id="cd00093">
    <property type="entry name" value="HTH_XRE"/>
    <property type="match status" value="1"/>
</dbReference>
<feature type="domain" description="HTH cro/C1-type" evidence="2">
    <location>
        <begin position="17"/>
        <end position="68"/>
    </location>
</feature>
<dbReference type="GO" id="GO:0003677">
    <property type="term" value="F:DNA binding"/>
    <property type="evidence" value="ECO:0007669"/>
    <property type="project" value="InterPro"/>
</dbReference>
<gene>
    <name evidence="3" type="ORF">EGC76_01990</name>
</gene>
<dbReference type="Pfam" id="PF01381">
    <property type="entry name" value="HTH_3"/>
    <property type="match status" value="1"/>
</dbReference>
<proteinExistence type="predicted"/>
<sequence length="110" mass="12080">MNPLSPAAWAEELGDRLKQARLNANITQAELAKRAGVSRKIVLNAEKGQAQLENFIALLVALDLTDQLKNFLPPQPISPLQLRKLQGKQRVRASGGRGQGDDKSEEPSVW</sequence>